<feature type="transmembrane region" description="Helical" evidence="1">
    <location>
        <begin position="47"/>
        <end position="68"/>
    </location>
</feature>
<evidence type="ECO:0000256" key="1">
    <source>
        <dbReference type="SAM" id="Phobius"/>
    </source>
</evidence>
<comment type="caution">
    <text evidence="3">The sequence shown here is derived from an EMBL/GenBank/DDBJ whole genome shotgun (WGS) entry which is preliminary data.</text>
</comment>
<feature type="transmembrane region" description="Helical" evidence="1">
    <location>
        <begin position="226"/>
        <end position="246"/>
    </location>
</feature>
<dbReference type="AlphaFoldDB" id="A0AAD7EVH5"/>
<organism evidence="3 4">
    <name type="scientific">Mycena albidolilacea</name>
    <dbReference type="NCBI Taxonomy" id="1033008"/>
    <lineage>
        <taxon>Eukaryota</taxon>
        <taxon>Fungi</taxon>
        <taxon>Dikarya</taxon>
        <taxon>Basidiomycota</taxon>
        <taxon>Agaricomycotina</taxon>
        <taxon>Agaricomycetes</taxon>
        <taxon>Agaricomycetidae</taxon>
        <taxon>Agaricales</taxon>
        <taxon>Marasmiineae</taxon>
        <taxon>Mycenaceae</taxon>
        <taxon>Mycena</taxon>
    </lineage>
</organism>
<name>A0AAD7EVH5_9AGAR</name>
<dbReference type="Pfam" id="PF20152">
    <property type="entry name" value="DUF6534"/>
    <property type="match status" value="1"/>
</dbReference>
<dbReference type="PANTHER" id="PTHR40465">
    <property type="entry name" value="CHROMOSOME 1, WHOLE GENOME SHOTGUN SEQUENCE"/>
    <property type="match status" value="1"/>
</dbReference>
<dbReference type="InterPro" id="IPR045339">
    <property type="entry name" value="DUF6534"/>
</dbReference>
<feature type="transmembrane region" description="Helical" evidence="1">
    <location>
        <begin position="12"/>
        <end position="35"/>
    </location>
</feature>
<protein>
    <recommendedName>
        <fullName evidence="2">DUF6534 domain-containing protein</fullName>
    </recommendedName>
</protein>
<keyword evidence="4" id="KW-1185">Reference proteome</keyword>
<dbReference type="EMBL" id="JARIHO010000010">
    <property type="protein sequence ID" value="KAJ7354282.1"/>
    <property type="molecule type" value="Genomic_DNA"/>
</dbReference>
<sequence length="333" mass="36412">MSSPDLDSTYGALLLGVFISIFLQGILSVQAYIYYETFPEDSRTLKGLVAIAWTLDFAHLIVICQVMYHYLVGSWGNDAALLETTIPLGVHLVLLSLSGIACQAFFIHRIWRFSRNKGLTGVLAAACLVTAILDIIMAGQTIHNKIAGLTSRTCTAEIIAVFAVGAGVDLSIAVVLCCYLHREMSIFDRINSLLTRIIQYTLATGLATSLLALGCLIAYLLSPHTFIFLVCSSYDLYGFLVDVCIVQAMHFSLGRMYTNALLATLNSRKRLRALLAPPGLSKWSGVLPTQTEVVSEISSETGTPHPSECQETAPHENEEAQIMTIREKPIHLV</sequence>
<accession>A0AAD7EVH5</accession>
<reference evidence="3" key="1">
    <citation type="submission" date="2023-03" db="EMBL/GenBank/DDBJ databases">
        <title>Massive genome expansion in bonnet fungi (Mycena s.s.) driven by repeated elements and novel gene families across ecological guilds.</title>
        <authorList>
            <consortium name="Lawrence Berkeley National Laboratory"/>
            <person name="Harder C.B."/>
            <person name="Miyauchi S."/>
            <person name="Viragh M."/>
            <person name="Kuo A."/>
            <person name="Thoen E."/>
            <person name="Andreopoulos B."/>
            <person name="Lu D."/>
            <person name="Skrede I."/>
            <person name="Drula E."/>
            <person name="Henrissat B."/>
            <person name="Morin E."/>
            <person name="Kohler A."/>
            <person name="Barry K."/>
            <person name="LaButti K."/>
            <person name="Morin E."/>
            <person name="Salamov A."/>
            <person name="Lipzen A."/>
            <person name="Mereny Z."/>
            <person name="Hegedus B."/>
            <person name="Baldrian P."/>
            <person name="Stursova M."/>
            <person name="Weitz H."/>
            <person name="Taylor A."/>
            <person name="Grigoriev I.V."/>
            <person name="Nagy L.G."/>
            <person name="Martin F."/>
            <person name="Kauserud H."/>
        </authorList>
    </citation>
    <scope>NUCLEOTIDE SEQUENCE</scope>
    <source>
        <strain evidence="3">CBHHK002</strain>
    </source>
</reference>
<feature type="transmembrane region" description="Helical" evidence="1">
    <location>
        <begin position="158"/>
        <end position="180"/>
    </location>
</feature>
<feature type="transmembrane region" description="Helical" evidence="1">
    <location>
        <begin position="88"/>
        <end position="107"/>
    </location>
</feature>
<feature type="domain" description="DUF6534" evidence="2">
    <location>
        <begin position="166"/>
        <end position="270"/>
    </location>
</feature>
<feature type="transmembrane region" description="Helical" evidence="1">
    <location>
        <begin position="119"/>
        <end position="138"/>
    </location>
</feature>
<dbReference type="Proteomes" id="UP001218218">
    <property type="component" value="Unassembled WGS sequence"/>
</dbReference>
<keyword evidence="1" id="KW-0812">Transmembrane</keyword>
<gene>
    <name evidence="3" type="ORF">DFH08DRAFT_955675</name>
</gene>
<keyword evidence="1" id="KW-1133">Transmembrane helix</keyword>
<evidence type="ECO:0000313" key="3">
    <source>
        <dbReference type="EMBL" id="KAJ7354282.1"/>
    </source>
</evidence>
<feature type="transmembrane region" description="Helical" evidence="1">
    <location>
        <begin position="200"/>
        <end position="220"/>
    </location>
</feature>
<proteinExistence type="predicted"/>
<evidence type="ECO:0000259" key="2">
    <source>
        <dbReference type="Pfam" id="PF20152"/>
    </source>
</evidence>
<evidence type="ECO:0000313" key="4">
    <source>
        <dbReference type="Proteomes" id="UP001218218"/>
    </source>
</evidence>
<keyword evidence="1" id="KW-0472">Membrane</keyword>
<dbReference type="PANTHER" id="PTHR40465:SF1">
    <property type="entry name" value="DUF6534 DOMAIN-CONTAINING PROTEIN"/>
    <property type="match status" value="1"/>
</dbReference>